<evidence type="ECO:0000256" key="2">
    <source>
        <dbReference type="ARBA" id="ARBA00022552"/>
    </source>
</evidence>
<dbReference type="InterPro" id="IPR015943">
    <property type="entry name" value="WD40/YVTN_repeat-like_dom_sf"/>
</dbReference>
<reference evidence="7 8" key="1">
    <citation type="submission" date="2013-11" db="EMBL/GenBank/DDBJ databases">
        <title>The Genome Sequence of Plasmodium yoelii 17X.</title>
        <authorList>
            <consortium name="The Broad Institute Genomics Platform"/>
            <consortium name="The Broad Institute Genome Sequencing Center for Infectious Disease"/>
            <person name="Neafsey D."/>
            <person name="Adams J."/>
            <person name="Walker B."/>
            <person name="Young S.K."/>
            <person name="Zeng Q."/>
            <person name="Gargeya S."/>
            <person name="Fitzgerald M."/>
            <person name="Haas B."/>
            <person name="Abouelleil A."/>
            <person name="Alvarado L."/>
            <person name="Chapman S.B."/>
            <person name="Gainer-Dewar J."/>
            <person name="Goldberg J."/>
            <person name="Griggs A."/>
            <person name="Gujja S."/>
            <person name="Hansen M."/>
            <person name="Howarth C."/>
            <person name="Imamovic A."/>
            <person name="Ireland A."/>
            <person name="Larimer J."/>
            <person name="McCowan C."/>
            <person name="Murphy C."/>
            <person name="Pearson M."/>
            <person name="Poon T.W."/>
            <person name="Priest M."/>
            <person name="Roberts A."/>
            <person name="Saif S."/>
            <person name="Shea T."/>
            <person name="Sykes S."/>
            <person name="Wortman J."/>
            <person name="Nusbaum C."/>
            <person name="Birren B."/>
        </authorList>
    </citation>
    <scope>NUCLEOTIDE SEQUENCE [LARGE SCALE GENOMIC DNA]</scope>
    <source>
        <strain evidence="7 8">17X</strain>
    </source>
</reference>
<gene>
    <name evidence="7" type="ORF">YYC_01563</name>
</gene>
<evidence type="ECO:0000313" key="8">
    <source>
        <dbReference type="Proteomes" id="UP000018538"/>
    </source>
</evidence>
<evidence type="ECO:0000313" key="7">
    <source>
        <dbReference type="EMBL" id="ETB61734.1"/>
    </source>
</evidence>
<dbReference type="GO" id="GO:0032040">
    <property type="term" value="C:small-subunit processome"/>
    <property type="evidence" value="ECO:0007669"/>
    <property type="project" value="TreeGrafter"/>
</dbReference>
<evidence type="ECO:0000256" key="6">
    <source>
        <dbReference type="SAM" id="MobiDB-lite"/>
    </source>
</evidence>
<feature type="compositionally biased region" description="Acidic residues" evidence="6">
    <location>
        <begin position="141"/>
        <end position="150"/>
    </location>
</feature>
<keyword evidence="4" id="KW-0677">Repeat</keyword>
<organism evidence="7 8">
    <name type="scientific">Plasmodium yoelii 17X</name>
    <dbReference type="NCBI Taxonomy" id="1323249"/>
    <lineage>
        <taxon>Eukaryota</taxon>
        <taxon>Sar</taxon>
        <taxon>Alveolata</taxon>
        <taxon>Apicomplexa</taxon>
        <taxon>Aconoidasida</taxon>
        <taxon>Haemosporida</taxon>
        <taxon>Plasmodiidae</taxon>
        <taxon>Plasmodium</taxon>
        <taxon>Plasmodium (Vinckeia)</taxon>
    </lineage>
</organism>
<keyword evidence="5" id="KW-0539">Nucleus</keyword>
<proteinExistence type="predicted"/>
<name>V7PQM5_PLAYE</name>
<keyword evidence="3" id="KW-0853">WD repeat</keyword>
<dbReference type="Gene3D" id="2.130.10.10">
    <property type="entry name" value="YVTN repeat-like/Quinoprotein amine dehydrogenase"/>
    <property type="match status" value="1"/>
</dbReference>
<evidence type="ECO:0000256" key="4">
    <source>
        <dbReference type="ARBA" id="ARBA00022737"/>
    </source>
</evidence>
<evidence type="ECO:0000256" key="5">
    <source>
        <dbReference type="ARBA" id="ARBA00023242"/>
    </source>
</evidence>
<accession>V7PQM5</accession>
<dbReference type="PANTHER" id="PTHR18359:SF0">
    <property type="entry name" value="U3 SMALL NUCLEOLAR RNA-ASSOCIATED PROTEIN 18 HOMOLOG"/>
    <property type="match status" value="1"/>
</dbReference>
<feature type="compositionally biased region" description="Acidic residues" evidence="6">
    <location>
        <begin position="171"/>
        <end position="180"/>
    </location>
</feature>
<evidence type="ECO:0000256" key="3">
    <source>
        <dbReference type="ARBA" id="ARBA00022574"/>
    </source>
</evidence>
<feature type="region of interest" description="Disordered" evidence="6">
    <location>
        <begin position="15"/>
        <end position="121"/>
    </location>
</feature>
<evidence type="ECO:0008006" key="9">
    <source>
        <dbReference type="Google" id="ProtNLM"/>
    </source>
</evidence>
<keyword evidence="2" id="KW-0698">rRNA processing</keyword>
<protein>
    <recommendedName>
        <fullName evidence="9">WD repeat-containing protein</fullName>
    </recommendedName>
</protein>
<dbReference type="SUPFAM" id="SSF101908">
    <property type="entry name" value="Putative isomerase YbhE"/>
    <property type="match status" value="1"/>
</dbReference>
<evidence type="ECO:0000256" key="1">
    <source>
        <dbReference type="ARBA" id="ARBA00004604"/>
    </source>
</evidence>
<comment type="subcellular location">
    <subcellularLocation>
        <location evidence="1">Nucleus</location>
        <location evidence="1">Nucleolus</location>
    </subcellularLocation>
</comment>
<dbReference type="PANTHER" id="PTHR18359">
    <property type="entry name" value="WD-REPEAT PROTEIN-RELATED"/>
    <property type="match status" value="1"/>
</dbReference>
<dbReference type="GO" id="GO:0006364">
    <property type="term" value="P:rRNA processing"/>
    <property type="evidence" value="ECO:0007669"/>
    <property type="project" value="UniProtKB-KW"/>
</dbReference>
<dbReference type="InterPro" id="IPR045161">
    <property type="entry name" value="Utp18"/>
</dbReference>
<dbReference type="AlphaFoldDB" id="V7PQM5"/>
<feature type="compositionally biased region" description="Basic and acidic residues" evidence="6">
    <location>
        <begin position="84"/>
        <end position="121"/>
    </location>
</feature>
<keyword evidence="8" id="KW-1185">Reference proteome</keyword>
<dbReference type="Proteomes" id="UP000018538">
    <property type="component" value="Unassembled WGS sequence"/>
</dbReference>
<dbReference type="OrthoDB" id="1935146at2759"/>
<feature type="compositionally biased region" description="Low complexity" evidence="6">
    <location>
        <begin position="53"/>
        <end position="76"/>
    </location>
</feature>
<sequence>MSANIFEGVSVLIDDGFYTSEDNEQDKKKKKKKNAASQNYTNLKNKKSKLDHNNQNNILKKNINENSSDQSESSVSSDEDEVNEFEKQNNNEHNNERNNEHKNERNNEHKNEHKNEHSLKAKKNEEYHYFNLDNYLGSDNDVNEENEENEQSYNNQTNKKAKGISGKVWNDSEDDEYDDDDEYERKLDRLKIIQDNNNLNDNINDNICIDTLDEKVNIEDISVKGKRDINNFPSEDIYIYDNKDNDYNIYNTKKNKKQNEKCIFLKYRLHQYTFNQINEKKIKQIVSLPNKNIILSVYKNNLYVMEYKDEELNASKKIKFNKILNYVEENNENSYILSNDIFLRKYDMTKDAIYKTRVHNPNTVLIPKEIKFYDKNNNLNDETKDEFSDLYSMSFYSSNKINIYDTRSYDIVKSFELNNRSIGMNFHKKTNSLFAIDSNGYIYNWCLNTNKLINKMMDNYSVFPSAFEVYNDYLVTCSFNGFLNLFDINNLNKPIKSFKNLTHSIRDVVFSPSHNCLLYYTHLLKNGIRIINLDTKYVYCNIPWLTTRSKYNIYAANFFNNGNNFCFATSSNSFYVYDICGYN</sequence>
<dbReference type="EMBL" id="KI635736">
    <property type="protein sequence ID" value="ETB61734.1"/>
    <property type="molecule type" value="Genomic_DNA"/>
</dbReference>
<feature type="region of interest" description="Disordered" evidence="6">
    <location>
        <begin position="133"/>
        <end position="180"/>
    </location>
</feature>
<dbReference type="GO" id="GO:0034388">
    <property type="term" value="C:Pwp2p-containing subcomplex of 90S preribosome"/>
    <property type="evidence" value="ECO:0007669"/>
    <property type="project" value="TreeGrafter"/>
</dbReference>